<feature type="transmembrane region" description="Helical" evidence="5">
    <location>
        <begin position="135"/>
        <end position="155"/>
    </location>
</feature>
<reference evidence="6" key="2">
    <citation type="journal article" date="2023" name="Science">
        <title>Genomic signatures of disease resistance in endangered staghorn corals.</title>
        <authorList>
            <person name="Vollmer S.V."/>
            <person name="Selwyn J.D."/>
            <person name="Despard B.A."/>
            <person name="Roesel C.L."/>
        </authorList>
    </citation>
    <scope>NUCLEOTIDE SEQUENCE</scope>
    <source>
        <strain evidence="6">K2</strain>
    </source>
</reference>
<evidence type="ECO:0000313" key="7">
    <source>
        <dbReference type="Proteomes" id="UP001249851"/>
    </source>
</evidence>
<evidence type="ECO:0000313" key="6">
    <source>
        <dbReference type="EMBL" id="KAK2568170.1"/>
    </source>
</evidence>
<keyword evidence="2 5" id="KW-0812">Transmembrane</keyword>
<keyword evidence="4 5" id="KW-0472">Membrane</keyword>
<dbReference type="GO" id="GO:0022841">
    <property type="term" value="F:potassium ion leak channel activity"/>
    <property type="evidence" value="ECO:0007669"/>
    <property type="project" value="TreeGrafter"/>
</dbReference>
<organism evidence="6 7">
    <name type="scientific">Acropora cervicornis</name>
    <name type="common">Staghorn coral</name>
    <dbReference type="NCBI Taxonomy" id="6130"/>
    <lineage>
        <taxon>Eukaryota</taxon>
        <taxon>Metazoa</taxon>
        <taxon>Cnidaria</taxon>
        <taxon>Anthozoa</taxon>
        <taxon>Hexacorallia</taxon>
        <taxon>Scleractinia</taxon>
        <taxon>Astrocoeniina</taxon>
        <taxon>Acroporidae</taxon>
        <taxon>Acropora</taxon>
    </lineage>
</organism>
<proteinExistence type="predicted"/>
<dbReference type="GO" id="GO:0005886">
    <property type="term" value="C:plasma membrane"/>
    <property type="evidence" value="ECO:0007669"/>
    <property type="project" value="TreeGrafter"/>
</dbReference>
<comment type="subcellular location">
    <subcellularLocation>
        <location evidence="1">Membrane</location>
        <topology evidence="1">Multi-pass membrane protein</topology>
    </subcellularLocation>
</comment>
<dbReference type="Gene3D" id="1.10.287.70">
    <property type="match status" value="2"/>
</dbReference>
<keyword evidence="6" id="KW-0813">Transport</keyword>
<gene>
    <name evidence="6" type="ORF">P5673_007160</name>
</gene>
<comment type="caution">
    <text evidence="6">The sequence shown here is derived from an EMBL/GenBank/DDBJ whole genome shotgun (WGS) entry which is preliminary data.</text>
</comment>
<keyword evidence="7" id="KW-1185">Reference proteome</keyword>
<keyword evidence="6" id="KW-0406">Ion transport</keyword>
<evidence type="ECO:0000256" key="2">
    <source>
        <dbReference type="ARBA" id="ARBA00022692"/>
    </source>
</evidence>
<dbReference type="GO" id="GO:0030322">
    <property type="term" value="P:stabilization of membrane potential"/>
    <property type="evidence" value="ECO:0007669"/>
    <property type="project" value="TreeGrafter"/>
</dbReference>
<evidence type="ECO:0000256" key="3">
    <source>
        <dbReference type="ARBA" id="ARBA00022989"/>
    </source>
</evidence>
<dbReference type="PANTHER" id="PTHR11003">
    <property type="entry name" value="POTASSIUM CHANNEL, SUBFAMILY K"/>
    <property type="match status" value="1"/>
</dbReference>
<sequence length="227" mass="25376">MRKGAKDIFILCALVASFLFIGAGIFQALERPTQERISDGENAKVALEKLRTNLSVNMSKVEFDSLVSKIQAQYKTMERRTSSSYNWSYSGALYFSASVVTTIALCTIGFGDMVPMKSQDLTSGIQTLEYVVRGIYITLGLCLMSSLICAAVSAVRMVDRWDVCRGNRCFCCRKKSCEFSEELGPRPDGLYSVSRGLDTIVFPSVIPFRRFASDEVTPLDNDPRWLY</sequence>
<evidence type="ECO:0000256" key="1">
    <source>
        <dbReference type="ARBA" id="ARBA00004141"/>
    </source>
</evidence>
<name>A0AAD9QVI1_ACRCE</name>
<keyword evidence="3 5" id="KW-1133">Transmembrane helix</keyword>
<protein>
    <submittedName>
        <fullName evidence="6">Two pore potassium channel protein sup-9</fullName>
    </submittedName>
</protein>
<accession>A0AAD9QVI1</accession>
<feature type="transmembrane region" description="Helical" evidence="5">
    <location>
        <begin position="92"/>
        <end position="114"/>
    </location>
</feature>
<reference evidence="6" key="1">
    <citation type="journal article" date="2023" name="G3 (Bethesda)">
        <title>Whole genome assembly and annotation of the endangered Caribbean coral Acropora cervicornis.</title>
        <authorList>
            <person name="Selwyn J.D."/>
            <person name="Vollmer S.V."/>
        </authorList>
    </citation>
    <scope>NUCLEOTIDE SEQUENCE</scope>
    <source>
        <strain evidence="6">K2</strain>
    </source>
</reference>
<dbReference type="Proteomes" id="UP001249851">
    <property type="component" value="Unassembled WGS sequence"/>
</dbReference>
<dbReference type="PANTHER" id="PTHR11003:SF345">
    <property type="entry name" value="TWIK FAMILY OF POTASSIUM CHANNELS PROTEIN 18"/>
    <property type="match status" value="1"/>
</dbReference>
<dbReference type="EMBL" id="JARQWQ010000012">
    <property type="protein sequence ID" value="KAK2568170.1"/>
    <property type="molecule type" value="Genomic_DNA"/>
</dbReference>
<dbReference type="AlphaFoldDB" id="A0AAD9QVI1"/>
<dbReference type="GO" id="GO:0015271">
    <property type="term" value="F:outward rectifier potassium channel activity"/>
    <property type="evidence" value="ECO:0007669"/>
    <property type="project" value="TreeGrafter"/>
</dbReference>
<keyword evidence="6" id="KW-0407">Ion channel</keyword>
<dbReference type="SUPFAM" id="SSF81324">
    <property type="entry name" value="Voltage-gated potassium channels"/>
    <property type="match status" value="1"/>
</dbReference>
<evidence type="ECO:0000256" key="4">
    <source>
        <dbReference type="ARBA" id="ARBA00023136"/>
    </source>
</evidence>
<evidence type="ECO:0000256" key="5">
    <source>
        <dbReference type="SAM" id="Phobius"/>
    </source>
</evidence>
<dbReference type="InterPro" id="IPR003280">
    <property type="entry name" value="2pore_dom_K_chnl"/>
</dbReference>